<feature type="region of interest" description="Disordered" evidence="8">
    <location>
        <begin position="796"/>
        <end position="849"/>
    </location>
</feature>
<feature type="region of interest" description="Disordered" evidence="8">
    <location>
        <begin position="1345"/>
        <end position="1376"/>
    </location>
</feature>
<dbReference type="InterPro" id="IPR025305">
    <property type="entry name" value="UCH_repeat_domain"/>
</dbReference>
<evidence type="ECO:0000256" key="3">
    <source>
        <dbReference type="ARBA" id="ARBA00022670"/>
    </source>
</evidence>
<evidence type="ECO:0000313" key="10">
    <source>
        <dbReference type="EMBL" id="KAJ8102056.1"/>
    </source>
</evidence>
<sequence>MATLAQYPGKSAPLVIQQMMHYLPGSASIALPVPQFPSSGSGSSALVIPYRSANEFRNRVSDSHKKMKTVHIPLSSHVHHFISGSLSSKSERLDTQNAEDPSGSTAMEGSSEADECDEIRLICSLCMYHWIIKADKKHAGDCGSTPASIHHLIPTGHSSQKIPKHGMKSDENEEIVISEDFTLTCAICSTNVYITVHSPRLSEEIMSTFKQDVIKRRIECFEKARNEAMAAEGQPEFAPLAMPTSQQSYHTLFRILSDPLNRESGLEPRTIRLDNLSVNTKIDPSILKHFFFKSDMEAGVWRPPMVNEDTPESKKIKRVLEDATMEIAIIARQESNNTANPYQISTDNELRTIRSILQCNGYPTTVLKLGYVDPTTPVSLCCASLGAVPDFSDSLLLQTFDRQNACDPANSAYYLECLREISTARESEELQVRVVELQSLGALTRDDLRNAFAEFGIDDPDSFNDDSIIIGIFKARLQDAPANASKLKSALQIIADAKGSAAISAFLQAESLNEEQSYSTLGVTKDIHDDMIISSYEINKDFPSKTEVMNSALVVLAKTRRSSRLLSYVEAKGLTGPVPDINAAYSTLGVQSSMEDSHIVTVFEIRVSDNPDEILAMRNALRSITQARKSPMLEHFLHTGVVDLTIEPDASETEPVGLRNIGNTCYLNSLLQFYFTVKPLREMILSFDDSQKEDVAEAIRRGKRIGGRKVTEWEINRAQKFVSELGYLFNDLIMSTKGAVAPRHQLAYLTLVSSKEALQDIERREITDVAMADADAQELTTTVHPPSITLEATEVADSQNSVPDVVDISSDEDGDRVLGKEDEDVVMKDKENISPSKSQDDRVHPSSPTERRVLGEIATVNADNIAASASSAELGDMTVTREVVSLHSQSGSDTETKADEVGEEPKKPLPLLPPPESMTSAKSPPTVPPREDYMNLGMQQDVTECIDNVLFQIEAALKPYSTDADGEQIDLVKDLFYGKTKQTLEIGAAAKASANGELSYTYVNSDAVSVRTKEERFSHIIVDVAAGPRDIYDALGACFDVETVRLDGHSARRYVTLTQLPPILQIQVQRVQYDREQGRVFKSNAPLTFDETIYLDRFMDSLPSDQLSGADLKKRREEVWGWKEELRRLEKRKEDLTAVWDKQNDLTAPQTLKATCEWLLQVRDATTGITAAVDMDTPIPSSDELLLERQDGLGESAEDMQANATLTDIISDLQSEMKAMEDNIPEFDNQIRDLNAKLSSQYADLKSLGYRVHSVFIHRGQATFGHYWIYIYDFVAKKFRKYNDERVTDVSEDEVFPFAKDKAAQMSVANFDNSAATPYFLVFVREDLTDKLLEAVKRVLPVEPLEKSPGTVPAEKSEETKVDGEARSRPPTPPIL</sequence>
<feature type="compositionally biased region" description="Basic and acidic residues" evidence="8">
    <location>
        <begin position="1355"/>
        <end position="1368"/>
    </location>
</feature>
<evidence type="ECO:0000256" key="4">
    <source>
        <dbReference type="ARBA" id="ARBA00022786"/>
    </source>
</evidence>
<dbReference type="Proteomes" id="UP001217417">
    <property type="component" value="Unassembled WGS sequence"/>
</dbReference>
<keyword evidence="3" id="KW-0645">Protease</keyword>
<dbReference type="GeneID" id="80882223"/>
<proteinExistence type="predicted"/>
<dbReference type="GO" id="GO:0004843">
    <property type="term" value="F:cysteine-type deubiquitinase activity"/>
    <property type="evidence" value="ECO:0007669"/>
    <property type="project" value="UniProtKB-EC"/>
</dbReference>
<evidence type="ECO:0000256" key="1">
    <source>
        <dbReference type="ARBA" id="ARBA00000707"/>
    </source>
</evidence>
<dbReference type="InterPro" id="IPR038765">
    <property type="entry name" value="Papain-like_cys_pep_sf"/>
</dbReference>
<dbReference type="SUPFAM" id="SSF54001">
    <property type="entry name" value="Cysteine proteinases"/>
    <property type="match status" value="1"/>
</dbReference>
<comment type="catalytic activity">
    <reaction evidence="1">
        <text>Thiol-dependent hydrolysis of ester, thioester, amide, peptide and isopeptide bonds formed by the C-terminal Gly of ubiquitin (a 76-residue protein attached to proteins as an intracellular targeting signal).</text>
        <dbReference type="EC" id="3.4.19.12"/>
    </reaction>
</comment>
<accession>A0AAD7VUI3</accession>
<comment type="caution">
    <text evidence="10">The sequence shown here is derived from an EMBL/GenBank/DDBJ whole genome shotgun (WGS) entry which is preliminary data.</text>
</comment>
<evidence type="ECO:0000313" key="11">
    <source>
        <dbReference type="Proteomes" id="UP001217417"/>
    </source>
</evidence>
<dbReference type="GO" id="GO:0061136">
    <property type="term" value="P:regulation of proteasomal protein catabolic process"/>
    <property type="evidence" value="ECO:0007669"/>
    <property type="project" value="TreeGrafter"/>
</dbReference>
<dbReference type="InterPro" id="IPR028889">
    <property type="entry name" value="USP"/>
</dbReference>
<dbReference type="GO" id="GO:0043161">
    <property type="term" value="P:proteasome-mediated ubiquitin-dependent protein catabolic process"/>
    <property type="evidence" value="ECO:0007669"/>
    <property type="project" value="InterPro"/>
</dbReference>
<feature type="region of interest" description="Disordered" evidence="8">
    <location>
        <begin position="884"/>
        <end position="927"/>
    </location>
</feature>
<feature type="compositionally biased region" description="Polar residues" evidence="8">
    <location>
        <begin position="95"/>
        <end position="108"/>
    </location>
</feature>
<keyword evidence="6" id="KW-0788">Thiol protease</keyword>
<dbReference type="InterPro" id="IPR044635">
    <property type="entry name" value="UBP14-like"/>
</dbReference>
<dbReference type="InterPro" id="IPR018200">
    <property type="entry name" value="USP_CS"/>
</dbReference>
<evidence type="ECO:0000259" key="9">
    <source>
        <dbReference type="PROSITE" id="PS50235"/>
    </source>
</evidence>
<keyword evidence="7" id="KW-0175">Coiled coil</keyword>
<evidence type="ECO:0000256" key="6">
    <source>
        <dbReference type="ARBA" id="ARBA00022807"/>
    </source>
</evidence>
<dbReference type="PANTHER" id="PTHR43982">
    <property type="entry name" value="UBIQUITIN CARBOXYL-TERMINAL HYDROLASE"/>
    <property type="match status" value="1"/>
</dbReference>
<dbReference type="PROSITE" id="PS50235">
    <property type="entry name" value="USP_3"/>
    <property type="match status" value="1"/>
</dbReference>
<dbReference type="InterPro" id="IPR001394">
    <property type="entry name" value="Peptidase_C19_UCH"/>
</dbReference>
<dbReference type="CDD" id="cd02666">
    <property type="entry name" value="Peptidase_C19J"/>
    <property type="match status" value="1"/>
</dbReference>
<dbReference type="RefSeq" id="XP_056045506.1">
    <property type="nucleotide sequence ID" value="XM_056187057.1"/>
</dbReference>
<feature type="domain" description="USP" evidence="9">
    <location>
        <begin position="656"/>
        <end position="1326"/>
    </location>
</feature>
<dbReference type="EMBL" id="JARPMG010000003">
    <property type="protein sequence ID" value="KAJ8102056.1"/>
    <property type="molecule type" value="Genomic_DNA"/>
</dbReference>
<reference evidence="10" key="1">
    <citation type="submission" date="2023-03" db="EMBL/GenBank/DDBJ databases">
        <title>Near-Complete genome sequence of Lipomyces tetrasporous NRRL Y-64009, an oleaginous yeast capable of growing on lignocellulosic hydrolysates.</title>
        <authorList>
            <consortium name="Lawrence Berkeley National Laboratory"/>
            <person name="Jagtap S.S."/>
            <person name="Liu J.-J."/>
            <person name="Walukiewicz H.E."/>
            <person name="Pangilinan J."/>
            <person name="Lipzen A."/>
            <person name="Ahrendt S."/>
            <person name="Koriabine M."/>
            <person name="Cobaugh K."/>
            <person name="Salamov A."/>
            <person name="Yoshinaga Y."/>
            <person name="Ng V."/>
            <person name="Daum C."/>
            <person name="Grigoriev I.V."/>
            <person name="Slininger P.J."/>
            <person name="Dien B.S."/>
            <person name="Jin Y.-S."/>
            <person name="Rao C.V."/>
        </authorList>
    </citation>
    <scope>NUCLEOTIDE SEQUENCE</scope>
    <source>
        <strain evidence="10">NRRL Y-64009</strain>
    </source>
</reference>
<keyword evidence="4" id="KW-0833">Ubl conjugation pathway</keyword>
<feature type="compositionally biased region" description="Basic and acidic residues" evidence="8">
    <location>
        <begin position="815"/>
        <end position="849"/>
    </location>
</feature>
<dbReference type="Pfam" id="PF13446">
    <property type="entry name" value="RPT"/>
    <property type="match status" value="4"/>
</dbReference>
<keyword evidence="5" id="KW-0378">Hydrolase</keyword>
<feature type="region of interest" description="Disordered" evidence="8">
    <location>
        <begin position="85"/>
        <end position="111"/>
    </location>
</feature>
<evidence type="ECO:0000256" key="5">
    <source>
        <dbReference type="ARBA" id="ARBA00022801"/>
    </source>
</evidence>
<evidence type="ECO:0000256" key="8">
    <source>
        <dbReference type="SAM" id="MobiDB-lite"/>
    </source>
</evidence>
<dbReference type="GO" id="GO:0016579">
    <property type="term" value="P:protein deubiquitination"/>
    <property type="evidence" value="ECO:0007669"/>
    <property type="project" value="InterPro"/>
</dbReference>
<dbReference type="Gene3D" id="3.90.70.10">
    <property type="entry name" value="Cysteine proteinases"/>
    <property type="match status" value="2"/>
</dbReference>
<dbReference type="EC" id="3.4.19.12" evidence="2"/>
<feature type="compositionally biased region" description="Basic and acidic residues" evidence="8">
    <location>
        <begin position="894"/>
        <end position="907"/>
    </location>
</feature>
<evidence type="ECO:0000256" key="7">
    <source>
        <dbReference type="SAM" id="Coils"/>
    </source>
</evidence>
<dbReference type="Pfam" id="PF00443">
    <property type="entry name" value="UCH"/>
    <property type="match status" value="2"/>
</dbReference>
<dbReference type="PROSITE" id="PS00972">
    <property type="entry name" value="USP_1"/>
    <property type="match status" value="1"/>
</dbReference>
<protein>
    <recommendedName>
        <fullName evidence="2">ubiquitinyl hydrolase 1</fullName>
        <ecNumber evidence="2">3.4.19.12</ecNumber>
    </recommendedName>
</protein>
<name>A0AAD7VUI3_9ASCO</name>
<dbReference type="GO" id="GO:0070628">
    <property type="term" value="F:proteasome binding"/>
    <property type="evidence" value="ECO:0007669"/>
    <property type="project" value="TreeGrafter"/>
</dbReference>
<gene>
    <name evidence="10" type="ORF">POJ06DRAFT_248660</name>
</gene>
<organism evidence="10 11">
    <name type="scientific">Lipomyces tetrasporus</name>
    <dbReference type="NCBI Taxonomy" id="54092"/>
    <lineage>
        <taxon>Eukaryota</taxon>
        <taxon>Fungi</taxon>
        <taxon>Dikarya</taxon>
        <taxon>Ascomycota</taxon>
        <taxon>Saccharomycotina</taxon>
        <taxon>Lipomycetes</taxon>
        <taxon>Lipomycetales</taxon>
        <taxon>Lipomycetaceae</taxon>
        <taxon>Lipomyces</taxon>
    </lineage>
</organism>
<feature type="coiled-coil region" evidence="7">
    <location>
        <begin position="1112"/>
        <end position="1139"/>
    </location>
</feature>
<feature type="coiled-coil region" evidence="7">
    <location>
        <begin position="1203"/>
        <end position="1237"/>
    </location>
</feature>
<dbReference type="PANTHER" id="PTHR43982:SF6">
    <property type="entry name" value="UBIQUITIN CARBOXYL-TERMINAL HYDROLASE 2-RELATED"/>
    <property type="match status" value="1"/>
</dbReference>
<keyword evidence="11" id="KW-1185">Reference proteome</keyword>
<evidence type="ECO:0000256" key="2">
    <source>
        <dbReference type="ARBA" id="ARBA00012759"/>
    </source>
</evidence>